<keyword evidence="6" id="KW-0539">Nucleus</keyword>
<evidence type="ECO:0000256" key="6">
    <source>
        <dbReference type="ARBA" id="ARBA00023242"/>
    </source>
</evidence>
<dbReference type="KEGG" id="cam:101512990"/>
<feature type="region of interest" description="Disordered" evidence="7">
    <location>
        <begin position="133"/>
        <end position="152"/>
    </location>
</feature>
<dbReference type="InterPro" id="IPR000061">
    <property type="entry name" value="Surp"/>
</dbReference>
<dbReference type="GeneID" id="101512990"/>
<evidence type="ECO:0000256" key="1">
    <source>
        <dbReference type="ARBA" id="ARBA00004123"/>
    </source>
</evidence>
<feature type="region of interest" description="Disordered" evidence="7">
    <location>
        <begin position="262"/>
        <end position="281"/>
    </location>
</feature>
<dbReference type="GO" id="GO:0031047">
    <property type="term" value="P:regulatory ncRNA-mediated gene silencing"/>
    <property type="evidence" value="ECO:0007669"/>
    <property type="project" value="UniProtKB-KW"/>
</dbReference>
<feature type="domain" description="SURP motif" evidence="8">
    <location>
        <begin position="413"/>
        <end position="457"/>
    </location>
</feature>
<dbReference type="FunFam" id="1.10.10.790:FF:000012">
    <property type="entry name" value="G patch domain-containing protein TGH"/>
    <property type="match status" value="1"/>
</dbReference>
<evidence type="ECO:0000256" key="3">
    <source>
        <dbReference type="ARBA" id="ARBA00022664"/>
    </source>
</evidence>
<feature type="compositionally biased region" description="Basic and acidic residues" evidence="7">
    <location>
        <begin position="916"/>
        <end position="936"/>
    </location>
</feature>
<organism evidence="9 10">
    <name type="scientific">Cicer arietinum</name>
    <name type="common">Chickpea</name>
    <name type="synonym">Garbanzo</name>
    <dbReference type="NCBI Taxonomy" id="3827"/>
    <lineage>
        <taxon>Eukaryota</taxon>
        <taxon>Viridiplantae</taxon>
        <taxon>Streptophyta</taxon>
        <taxon>Embryophyta</taxon>
        <taxon>Tracheophyta</taxon>
        <taxon>Spermatophyta</taxon>
        <taxon>Magnoliopsida</taxon>
        <taxon>eudicotyledons</taxon>
        <taxon>Gunneridae</taxon>
        <taxon>Pentapetalae</taxon>
        <taxon>rosids</taxon>
        <taxon>fabids</taxon>
        <taxon>Fabales</taxon>
        <taxon>Fabaceae</taxon>
        <taxon>Papilionoideae</taxon>
        <taxon>50 kb inversion clade</taxon>
        <taxon>NPAAA clade</taxon>
        <taxon>Hologalegina</taxon>
        <taxon>IRL clade</taxon>
        <taxon>Cicereae</taxon>
        <taxon>Cicer</taxon>
    </lineage>
</organism>
<feature type="region of interest" description="Disordered" evidence="7">
    <location>
        <begin position="487"/>
        <end position="509"/>
    </location>
</feature>
<dbReference type="GO" id="GO:0003723">
    <property type="term" value="F:RNA binding"/>
    <property type="evidence" value="ECO:0007669"/>
    <property type="project" value="UniProtKB-KW"/>
</dbReference>
<evidence type="ECO:0000256" key="7">
    <source>
        <dbReference type="SAM" id="MobiDB-lite"/>
    </source>
</evidence>
<dbReference type="PANTHER" id="PTHR13384">
    <property type="entry name" value="G PATCH DOMAIN-CONTAINING PROTEIN 1"/>
    <property type="match status" value="1"/>
</dbReference>
<evidence type="ECO:0000313" key="9">
    <source>
        <dbReference type="Proteomes" id="UP000087171"/>
    </source>
</evidence>
<protein>
    <submittedName>
        <fullName evidence="10">G patch domain-containing protein TGH</fullName>
    </submittedName>
</protein>
<evidence type="ECO:0000256" key="4">
    <source>
        <dbReference type="ARBA" id="ARBA00022884"/>
    </source>
</evidence>
<name>A0A1S2YR44_CICAR</name>
<evidence type="ECO:0000256" key="2">
    <source>
        <dbReference type="ARBA" id="ARBA00022604"/>
    </source>
</evidence>
<evidence type="ECO:0000259" key="8">
    <source>
        <dbReference type="PROSITE" id="PS50128"/>
    </source>
</evidence>
<feature type="compositionally biased region" description="Polar residues" evidence="7">
    <location>
        <begin position="801"/>
        <end position="830"/>
    </location>
</feature>
<feature type="compositionally biased region" description="Basic and acidic residues" evidence="7">
    <location>
        <begin position="880"/>
        <end position="890"/>
    </location>
</feature>
<feature type="compositionally biased region" description="Basic residues" evidence="7">
    <location>
        <begin position="948"/>
        <end position="959"/>
    </location>
</feature>
<feature type="region of interest" description="Disordered" evidence="7">
    <location>
        <begin position="793"/>
        <end position="1032"/>
    </location>
</feature>
<dbReference type="GO" id="GO:0006397">
    <property type="term" value="P:mRNA processing"/>
    <property type="evidence" value="ECO:0007669"/>
    <property type="project" value="UniProtKB-KW"/>
</dbReference>
<dbReference type="STRING" id="3827.A0A1S2YR44"/>
<dbReference type="SMART" id="SM00648">
    <property type="entry name" value="SWAP"/>
    <property type="match status" value="1"/>
</dbReference>
<feature type="compositionally biased region" description="Basic residues" evidence="7">
    <location>
        <begin position="976"/>
        <end position="985"/>
    </location>
</feature>
<evidence type="ECO:0000256" key="5">
    <source>
        <dbReference type="ARBA" id="ARBA00023158"/>
    </source>
</evidence>
<reference evidence="10" key="2">
    <citation type="submission" date="2025-08" db="UniProtKB">
        <authorList>
            <consortium name="RefSeq"/>
        </authorList>
    </citation>
    <scope>IDENTIFICATION</scope>
    <source>
        <tissue evidence="10">Etiolated seedlings</tissue>
    </source>
</reference>
<dbReference type="Proteomes" id="UP000087171">
    <property type="component" value="Chromosome Ca7"/>
</dbReference>
<dbReference type="Pfam" id="PF26093">
    <property type="entry name" value="HTH_TGH"/>
    <property type="match status" value="1"/>
</dbReference>
<feature type="compositionally biased region" description="Polar residues" evidence="7">
    <location>
        <begin position="271"/>
        <end position="281"/>
    </location>
</feature>
<dbReference type="PANTHER" id="PTHR13384:SF19">
    <property type="entry name" value="G PATCH DOMAIN-CONTAINING PROTEIN 1"/>
    <property type="match status" value="1"/>
</dbReference>
<reference evidence="9" key="1">
    <citation type="journal article" date="2013" name="Nat. Biotechnol.">
        <title>Draft genome sequence of chickpea (Cicer arietinum) provides a resource for trait improvement.</title>
        <authorList>
            <person name="Varshney R.K."/>
            <person name="Song C."/>
            <person name="Saxena R.K."/>
            <person name="Azam S."/>
            <person name="Yu S."/>
            <person name="Sharpe A.G."/>
            <person name="Cannon S."/>
            <person name="Baek J."/>
            <person name="Rosen B.D."/>
            <person name="Tar'an B."/>
            <person name="Millan T."/>
            <person name="Zhang X."/>
            <person name="Ramsay L.D."/>
            <person name="Iwata A."/>
            <person name="Wang Y."/>
            <person name="Nelson W."/>
            <person name="Farmer A.D."/>
            <person name="Gaur P.M."/>
            <person name="Soderlund C."/>
            <person name="Penmetsa R.V."/>
            <person name="Xu C."/>
            <person name="Bharti A.K."/>
            <person name="He W."/>
            <person name="Winter P."/>
            <person name="Zhao S."/>
            <person name="Hane J.K."/>
            <person name="Carrasquilla-Garcia N."/>
            <person name="Condie J.A."/>
            <person name="Upadhyaya H.D."/>
            <person name="Luo M.C."/>
            <person name="Thudi M."/>
            <person name="Gowda C.L."/>
            <person name="Singh N.P."/>
            <person name="Lichtenzveig J."/>
            <person name="Gali K.K."/>
            <person name="Rubio J."/>
            <person name="Nadarajan N."/>
            <person name="Dolezel J."/>
            <person name="Bansal K.C."/>
            <person name="Xu X."/>
            <person name="Edwards D."/>
            <person name="Zhang G."/>
            <person name="Kahl G."/>
            <person name="Gil J."/>
            <person name="Singh K.B."/>
            <person name="Datta S.K."/>
            <person name="Jackson S.A."/>
            <person name="Wang J."/>
            <person name="Cook D.R."/>
        </authorList>
    </citation>
    <scope>NUCLEOTIDE SEQUENCE [LARGE SCALE GENOMIC DNA]</scope>
    <source>
        <strain evidence="9">cv. CDC Frontier</strain>
    </source>
</reference>
<feature type="compositionally biased region" description="Polar residues" evidence="7">
    <location>
        <begin position="894"/>
        <end position="903"/>
    </location>
</feature>
<keyword evidence="2" id="KW-0341">Growth regulation</keyword>
<dbReference type="eggNOG" id="KOG2138">
    <property type="taxonomic scope" value="Eukaryota"/>
</dbReference>
<feature type="compositionally biased region" description="Basic and acidic residues" evidence="7">
    <location>
        <begin position="341"/>
        <end position="352"/>
    </location>
</feature>
<dbReference type="Gene3D" id="1.10.10.790">
    <property type="entry name" value="Surp module"/>
    <property type="match status" value="1"/>
</dbReference>
<feature type="region of interest" description="Disordered" evidence="7">
    <location>
        <begin position="206"/>
        <end position="239"/>
    </location>
</feature>
<dbReference type="AlphaFoldDB" id="A0A1S2YR44"/>
<keyword evidence="3" id="KW-0507">mRNA processing</keyword>
<dbReference type="OrthoDB" id="20507at2759"/>
<dbReference type="GO" id="GO:0005634">
    <property type="term" value="C:nucleus"/>
    <property type="evidence" value="ECO:0007669"/>
    <property type="project" value="UniProtKB-SubCell"/>
</dbReference>
<proteinExistence type="predicted"/>
<gene>
    <name evidence="10" type="primary">LOC101512990</name>
</gene>
<keyword evidence="5" id="KW-0943">RNA-mediated gene silencing</keyword>
<dbReference type="SUPFAM" id="SSF109905">
    <property type="entry name" value="Surp module (SWAP domain)"/>
    <property type="match status" value="1"/>
</dbReference>
<keyword evidence="9" id="KW-1185">Reference proteome</keyword>
<sequence length="1032" mass="116600">MDSDLEDFVFYGTPIEREEDSTSRKKKAIAESAGQLRTLPAWKQEVRDDEGRRRFHGAFTGGFSAGYYNTVGSKEGWAPQTFKSSRKSRAEFKEQSILNFLDEDEKADLEGQFLGTSSQFDTFGFTAAEIARNQAEKEQKQRPSVIPGPAPDELVIPATESIGVKLLLKMGWSRGRSIKDSHADSLYDARRQARRAFLAFSSNDTKVKVSESEPTQDDNENFPEQPVDDNVQSSKSTPVYVLNPKQDLYGLGFDPYKHAPEFREKKRSRLSSKTGSGHSKNFSTRDSLFGFKSGKAAPGFGIGALEELDAEDEDVYATGYEFEETYVQEEVEEPAKLTLENQKKKDQKDKDNLPGFRVASNSDYKMERFEAPRIPKDFVPRHAFSGPLEINRQNYEVPPSDVPPPEDSNLKLLIEGVANLVAKCGKLYEDLSREKNRSNPLFNFLSGGTGHDYYARKLWEAQQKSNDQTRVQLDGKMPPCVQKLTAESRGQILGEKPLQKTSEPSSSVSSTDIQLQYNLIDTFTKSASFSDLSEFEKPFKADPAKQERFEQFIKEKYKGGLRSGSSSLAGNMSEDARAQERLSFEAAAEAIEKRKQGRGSKLSIPSSTDFITGGVMEFTTGAVEPTKDQPDVDFKGKKMYPKREEFQWRPSPLLCKRFDLIDPYMGKPAPAPRIRSKIDSLIFTSDSVKGTKVEEHMIAMKDISPLQQSANKDINKSMAENETEEEVKVEVENVERPVDLYKAIFSDDSDDEGEDPYIKKVENQEKKAEVANTALSRLIAGDFLESLGKELGVEVPPDTPYPTQKSGKDATNANEYAKPDTSNGENNSVVSLKHDLSHDQHIAHEGGHSKGDISYGNKLEIHSIKTKGTSISDNKSSKSNGEKSEDDRKVKSPLVSNQGYISSSEDERSRKRTSKYNREKYEYRKTKTPSTDRLDYRSSSLSEDERSRKRSRHHRHRRRDTGSDSSSDDERDRHNSRSKGRRREKSSREKSSGSKKHSKHHKHRKHESPSRSSHYSMEKDDAHSRKEKRRRE</sequence>
<dbReference type="InterPro" id="IPR035967">
    <property type="entry name" value="SWAP/Surp_sf"/>
</dbReference>
<evidence type="ECO:0000313" key="10">
    <source>
        <dbReference type="RefSeq" id="XP_004508594.1"/>
    </source>
</evidence>
<dbReference type="RefSeq" id="XP_004508594.1">
    <property type="nucleotide sequence ID" value="XM_004508537.3"/>
</dbReference>
<dbReference type="Pfam" id="PF07713">
    <property type="entry name" value="DUF1604"/>
    <property type="match status" value="1"/>
</dbReference>
<comment type="subcellular location">
    <subcellularLocation>
        <location evidence="1">Nucleus</location>
    </subcellularLocation>
</comment>
<dbReference type="PROSITE" id="PS50128">
    <property type="entry name" value="SURP"/>
    <property type="match status" value="1"/>
</dbReference>
<feature type="compositionally biased region" description="Basic residues" evidence="7">
    <location>
        <begin position="993"/>
        <end position="1006"/>
    </location>
</feature>
<feature type="region of interest" description="Disordered" evidence="7">
    <location>
        <begin position="331"/>
        <end position="357"/>
    </location>
</feature>
<dbReference type="Pfam" id="PF01805">
    <property type="entry name" value="Surp"/>
    <property type="match status" value="1"/>
</dbReference>
<keyword evidence="4" id="KW-0694">RNA-binding</keyword>
<feature type="compositionally biased region" description="Basic and acidic residues" evidence="7">
    <location>
        <begin position="832"/>
        <end position="851"/>
    </location>
</feature>
<accession>A0A1S2YR44</accession>
<dbReference type="InterPro" id="IPR011666">
    <property type="entry name" value="DUF1604"/>
</dbReference>
<dbReference type="PaxDb" id="3827-XP_004508594.1"/>